<reference evidence="1" key="1">
    <citation type="submission" date="2022-04" db="EMBL/GenBank/DDBJ databases">
        <title>Chromosome-scale genome assembly of Holotrichia oblita Faldermann.</title>
        <authorList>
            <person name="Rongchong L."/>
        </authorList>
    </citation>
    <scope>NUCLEOTIDE SEQUENCE</scope>
    <source>
        <strain evidence="1">81SQS9</strain>
    </source>
</reference>
<keyword evidence="1" id="KW-0346">Stress response</keyword>
<organism evidence="1 2">
    <name type="scientific">Holotrichia oblita</name>
    <name type="common">Chafer beetle</name>
    <dbReference type="NCBI Taxonomy" id="644536"/>
    <lineage>
        <taxon>Eukaryota</taxon>
        <taxon>Metazoa</taxon>
        <taxon>Ecdysozoa</taxon>
        <taxon>Arthropoda</taxon>
        <taxon>Hexapoda</taxon>
        <taxon>Insecta</taxon>
        <taxon>Pterygota</taxon>
        <taxon>Neoptera</taxon>
        <taxon>Endopterygota</taxon>
        <taxon>Coleoptera</taxon>
        <taxon>Polyphaga</taxon>
        <taxon>Scarabaeiformia</taxon>
        <taxon>Scarabaeidae</taxon>
        <taxon>Melolonthinae</taxon>
        <taxon>Holotrichia</taxon>
    </lineage>
</organism>
<protein>
    <submittedName>
        <fullName evidence="1">Heat shock protein hsp-12.2-related</fullName>
    </submittedName>
</protein>
<name>A0ACB9TW83_HOLOL</name>
<dbReference type="Proteomes" id="UP001056778">
    <property type="component" value="Chromosome 1"/>
</dbReference>
<accession>A0ACB9TW83</accession>
<evidence type="ECO:0000313" key="2">
    <source>
        <dbReference type="Proteomes" id="UP001056778"/>
    </source>
</evidence>
<dbReference type="EMBL" id="CM043015">
    <property type="protein sequence ID" value="KAI4471114.1"/>
    <property type="molecule type" value="Genomic_DNA"/>
</dbReference>
<keyword evidence="2" id="KW-1185">Reference proteome</keyword>
<proteinExistence type="predicted"/>
<gene>
    <name evidence="1" type="ORF">MML48_1g21286</name>
</gene>
<comment type="caution">
    <text evidence="1">The sequence shown here is derived from an EMBL/GenBank/DDBJ whole genome shotgun (WGS) entry which is preliminary data.</text>
</comment>
<sequence length="169" mass="19642">MSLLPLIFRDMMQMSRPLRMLENHLRLTEEMLKPFVAPAIRVRWLPALEHQEQKKENIIQDKEKFMIKLDVQDFAPEEITVKTLDGNTIQIEAKHEKKEEDGFISKQLIRKFVLSKDHDLKDVISSLSSDGILTVTAPKKAIPNSEETIIKINHTGPEREDEDKQKSEK</sequence>
<evidence type="ECO:0000313" key="1">
    <source>
        <dbReference type="EMBL" id="KAI4471114.1"/>
    </source>
</evidence>